<protein>
    <submittedName>
        <fullName evidence="1">Uncharacterized protein</fullName>
    </submittedName>
</protein>
<proteinExistence type="predicted"/>
<organism evidence="1 2">
    <name type="scientific">Aspergillus luchuensis (strain CBS 106.47)</name>
    <dbReference type="NCBI Taxonomy" id="1137211"/>
    <lineage>
        <taxon>Eukaryota</taxon>
        <taxon>Fungi</taxon>
        <taxon>Dikarya</taxon>
        <taxon>Ascomycota</taxon>
        <taxon>Pezizomycotina</taxon>
        <taxon>Eurotiomycetes</taxon>
        <taxon>Eurotiomycetidae</taxon>
        <taxon>Eurotiales</taxon>
        <taxon>Aspergillaceae</taxon>
        <taxon>Aspergillus</taxon>
        <taxon>Aspergillus subgen. Circumdati</taxon>
    </lineage>
</organism>
<dbReference type="Proteomes" id="UP000184063">
    <property type="component" value="Unassembled WGS sequence"/>
</dbReference>
<accession>A0A1M3T100</accession>
<dbReference type="VEuPathDB" id="FungiDB:ASPFODRAFT_147893"/>
<reference evidence="2" key="1">
    <citation type="journal article" date="2017" name="Genome Biol.">
        <title>Comparative genomics reveals high biological diversity and specific adaptations in the industrially and medically important fungal genus Aspergillus.</title>
        <authorList>
            <person name="de Vries R.P."/>
            <person name="Riley R."/>
            <person name="Wiebenga A."/>
            <person name="Aguilar-Osorio G."/>
            <person name="Amillis S."/>
            <person name="Uchima C.A."/>
            <person name="Anderluh G."/>
            <person name="Asadollahi M."/>
            <person name="Askin M."/>
            <person name="Barry K."/>
            <person name="Battaglia E."/>
            <person name="Bayram O."/>
            <person name="Benocci T."/>
            <person name="Braus-Stromeyer S.A."/>
            <person name="Caldana C."/>
            <person name="Canovas D."/>
            <person name="Cerqueira G.C."/>
            <person name="Chen F."/>
            <person name="Chen W."/>
            <person name="Choi C."/>
            <person name="Clum A."/>
            <person name="Dos Santos R.A."/>
            <person name="Damasio A.R."/>
            <person name="Diallinas G."/>
            <person name="Emri T."/>
            <person name="Fekete E."/>
            <person name="Flipphi M."/>
            <person name="Freyberg S."/>
            <person name="Gallo A."/>
            <person name="Gournas C."/>
            <person name="Habgood R."/>
            <person name="Hainaut M."/>
            <person name="Harispe M.L."/>
            <person name="Henrissat B."/>
            <person name="Hilden K.S."/>
            <person name="Hope R."/>
            <person name="Hossain A."/>
            <person name="Karabika E."/>
            <person name="Karaffa L."/>
            <person name="Karanyi Z."/>
            <person name="Krasevec N."/>
            <person name="Kuo A."/>
            <person name="Kusch H."/>
            <person name="LaButti K."/>
            <person name="Lagendijk E.L."/>
            <person name="Lapidus A."/>
            <person name="Levasseur A."/>
            <person name="Lindquist E."/>
            <person name="Lipzen A."/>
            <person name="Logrieco A.F."/>
            <person name="MacCabe A."/>
            <person name="Maekelae M.R."/>
            <person name="Malavazi I."/>
            <person name="Melin P."/>
            <person name="Meyer V."/>
            <person name="Mielnichuk N."/>
            <person name="Miskei M."/>
            <person name="Molnar A.P."/>
            <person name="Mule G."/>
            <person name="Ngan C.Y."/>
            <person name="Orejas M."/>
            <person name="Orosz E."/>
            <person name="Ouedraogo J.P."/>
            <person name="Overkamp K.M."/>
            <person name="Park H.-S."/>
            <person name="Perrone G."/>
            <person name="Piumi F."/>
            <person name="Punt P.J."/>
            <person name="Ram A.F."/>
            <person name="Ramon A."/>
            <person name="Rauscher S."/>
            <person name="Record E."/>
            <person name="Riano-Pachon D.M."/>
            <person name="Robert V."/>
            <person name="Roehrig J."/>
            <person name="Ruller R."/>
            <person name="Salamov A."/>
            <person name="Salih N.S."/>
            <person name="Samson R.A."/>
            <person name="Sandor E."/>
            <person name="Sanguinetti M."/>
            <person name="Schuetze T."/>
            <person name="Sepcic K."/>
            <person name="Shelest E."/>
            <person name="Sherlock G."/>
            <person name="Sophianopoulou V."/>
            <person name="Squina F.M."/>
            <person name="Sun H."/>
            <person name="Susca A."/>
            <person name="Todd R.B."/>
            <person name="Tsang A."/>
            <person name="Unkles S.E."/>
            <person name="van de Wiele N."/>
            <person name="van Rossen-Uffink D."/>
            <person name="Oliveira J.V."/>
            <person name="Vesth T.C."/>
            <person name="Visser J."/>
            <person name="Yu J.-H."/>
            <person name="Zhou M."/>
            <person name="Andersen M.R."/>
            <person name="Archer D.B."/>
            <person name="Baker S.E."/>
            <person name="Benoit I."/>
            <person name="Brakhage A.A."/>
            <person name="Braus G.H."/>
            <person name="Fischer R."/>
            <person name="Frisvad J.C."/>
            <person name="Goldman G.H."/>
            <person name="Houbraken J."/>
            <person name="Oakley B."/>
            <person name="Pocsi I."/>
            <person name="Scazzocchio C."/>
            <person name="Seiboth B."/>
            <person name="vanKuyk P.A."/>
            <person name="Wortman J."/>
            <person name="Dyer P.S."/>
            <person name="Grigoriev I.V."/>
        </authorList>
    </citation>
    <scope>NUCLEOTIDE SEQUENCE [LARGE SCALE GENOMIC DNA]</scope>
    <source>
        <strain evidence="2">CBS 106.47</strain>
    </source>
</reference>
<dbReference type="EMBL" id="KV878255">
    <property type="protein sequence ID" value="OJZ80444.1"/>
    <property type="molecule type" value="Genomic_DNA"/>
</dbReference>
<evidence type="ECO:0000313" key="1">
    <source>
        <dbReference type="EMBL" id="OJZ80444.1"/>
    </source>
</evidence>
<gene>
    <name evidence="1" type="ORF">ASPFODRAFT_147893</name>
</gene>
<name>A0A1M3T100_ASPLC</name>
<sequence length="94" mass="10496">MPFQCLLAAHLDGTVYPGVHVSNRDVLHAVGQCTQRTWQIKILPADRCVVVSIVPCRGYGAIRPPESAVPTQRLRFRLRVGALFRDHWYAAASN</sequence>
<evidence type="ECO:0000313" key="2">
    <source>
        <dbReference type="Proteomes" id="UP000184063"/>
    </source>
</evidence>
<dbReference type="AlphaFoldDB" id="A0A1M3T100"/>